<sequence length="91" mass="10196">MRASATRTKMTAPMRILTFLLNPPAFSGCWTAPDSKLWFTWCGRRLSRLSSHVRPVNIPHPQNQRPTQGLLPHQSALSTTYSMGLCDWGVG</sequence>
<dbReference type="PROSITE" id="PS51257">
    <property type="entry name" value="PROKAR_LIPOPROTEIN"/>
    <property type="match status" value="1"/>
</dbReference>
<evidence type="ECO:0000313" key="1">
    <source>
        <dbReference type="EMBL" id="KAF6754947.1"/>
    </source>
</evidence>
<reference evidence="1 2" key="1">
    <citation type="submission" date="2020-07" db="EMBL/GenBank/DDBJ databases">
        <title>Comparative genomics of pyrophilous fungi reveals a link between fire events and developmental genes.</title>
        <authorList>
            <consortium name="DOE Joint Genome Institute"/>
            <person name="Steindorff A.S."/>
            <person name="Carver A."/>
            <person name="Calhoun S."/>
            <person name="Stillman K."/>
            <person name="Liu H."/>
            <person name="Lipzen A."/>
            <person name="Pangilinan J."/>
            <person name="Labutti K."/>
            <person name="Bruns T.D."/>
            <person name="Grigoriev I.V."/>
        </authorList>
    </citation>
    <scope>NUCLEOTIDE SEQUENCE [LARGE SCALE GENOMIC DNA]</scope>
    <source>
        <strain evidence="1 2">CBS 144469</strain>
    </source>
</reference>
<evidence type="ECO:0000313" key="2">
    <source>
        <dbReference type="Proteomes" id="UP000521943"/>
    </source>
</evidence>
<accession>A0A8H6HZ42</accession>
<keyword evidence="2" id="KW-1185">Reference proteome</keyword>
<comment type="caution">
    <text evidence="1">The sequence shown here is derived from an EMBL/GenBank/DDBJ whole genome shotgun (WGS) entry which is preliminary data.</text>
</comment>
<organism evidence="1 2">
    <name type="scientific">Ephemerocybe angulata</name>
    <dbReference type="NCBI Taxonomy" id="980116"/>
    <lineage>
        <taxon>Eukaryota</taxon>
        <taxon>Fungi</taxon>
        <taxon>Dikarya</taxon>
        <taxon>Basidiomycota</taxon>
        <taxon>Agaricomycotina</taxon>
        <taxon>Agaricomycetes</taxon>
        <taxon>Agaricomycetidae</taxon>
        <taxon>Agaricales</taxon>
        <taxon>Agaricineae</taxon>
        <taxon>Psathyrellaceae</taxon>
        <taxon>Ephemerocybe</taxon>
    </lineage>
</organism>
<name>A0A8H6HZ42_9AGAR</name>
<dbReference type="Proteomes" id="UP000521943">
    <property type="component" value="Unassembled WGS sequence"/>
</dbReference>
<protein>
    <submittedName>
        <fullName evidence="1">Uncharacterized protein</fullName>
    </submittedName>
</protein>
<feature type="non-terminal residue" evidence="1">
    <location>
        <position position="91"/>
    </location>
</feature>
<dbReference type="AlphaFoldDB" id="A0A8H6HZ42"/>
<proteinExistence type="predicted"/>
<dbReference type="EMBL" id="JACGCI010000032">
    <property type="protein sequence ID" value="KAF6754947.1"/>
    <property type="molecule type" value="Genomic_DNA"/>
</dbReference>
<gene>
    <name evidence="1" type="ORF">DFP72DRAFT_898107</name>
</gene>